<gene>
    <name evidence="1" type="ORF">HGG76_06155</name>
</gene>
<proteinExistence type="predicted"/>
<organism evidence="1 2">
    <name type="scientific">Brucella tritici</name>
    <dbReference type="NCBI Taxonomy" id="94626"/>
    <lineage>
        <taxon>Bacteria</taxon>
        <taxon>Pseudomonadati</taxon>
        <taxon>Pseudomonadota</taxon>
        <taxon>Alphaproteobacteria</taxon>
        <taxon>Hyphomicrobiales</taxon>
        <taxon>Brucellaceae</taxon>
        <taxon>Brucella/Ochrobactrum group</taxon>
        <taxon>Brucella</taxon>
    </lineage>
</organism>
<sequence length="71" mass="7633">MSDAHQMFRRRFVTGRHGLARRRNSYSAIETAVAIALYQCPVFLAQFAAFALSAGSGEAKGPVFVVGANDA</sequence>
<dbReference type="AlphaFoldDB" id="A0A7X6FPG8"/>
<reference evidence="1 2" key="1">
    <citation type="submission" date="2020-04" db="EMBL/GenBank/DDBJ databases">
        <title>Whole genome sequencing of clinical and environmental type strains of Ochrobactrum.</title>
        <authorList>
            <person name="Dharne M."/>
        </authorList>
    </citation>
    <scope>NUCLEOTIDE SEQUENCE [LARGE SCALE GENOMIC DNA]</scope>
    <source>
        <strain evidence="1 2">DSM 13340</strain>
    </source>
</reference>
<evidence type="ECO:0000313" key="1">
    <source>
        <dbReference type="EMBL" id="NKW09473.1"/>
    </source>
</evidence>
<comment type="caution">
    <text evidence="1">The sequence shown here is derived from an EMBL/GenBank/DDBJ whole genome shotgun (WGS) entry which is preliminary data.</text>
</comment>
<dbReference type="EMBL" id="JAAXZB010000001">
    <property type="protein sequence ID" value="NKW09473.1"/>
    <property type="molecule type" value="Genomic_DNA"/>
</dbReference>
<name>A0A7X6FPG8_9HYPH</name>
<evidence type="ECO:0000313" key="2">
    <source>
        <dbReference type="Proteomes" id="UP000558475"/>
    </source>
</evidence>
<dbReference type="Proteomes" id="UP000558475">
    <property type="component" value="Unassembled WGS sequence"/>
</dbReference>
<accession>A0A7X6FPG8</accession>
<protein>
    <submittedName>
        <fullName evidence="1">Uncharacterized protein</fullName>
    </submittedName>
</protein>